<evidence type="ECO:0000256" key="7">
    <source>
        <dbReference type="ARBA" id="ARBA00022692"/>
    </source>
</evidence>
<evidence type="ECO:0000313" key="14">
    <source>
        <dbReference type="EMBL" id="CNE87427.1"/>
    </source>
</evidence>
<protein>
    <recommendedName>
        <fullName evidence="10">General secretion pathway protein F</fullName>
    </recommendedName>
</protein>
<comment type="subcellular location">
    <subcellularLocation>
        <location evidence="2 11">Cell inner membrane</location>
        <topology evidence="2 11">Multi-pass membrane protein</topology>
    </subcellularLocation>
</comment>
<dbReference type="PANTHER" id="PTHR30012:SF0">
    <property type="entry name" value="TYPE II SECRETION SYSTEM PROTEIN F-RELATED"/>
    <property type="match status" value="1"/>
</dbReference>
<evidence type="ECO:0000256" key="8">
    <source>
        <dbReference type="ARBA" id="ARBA00022989"/>
    </source>
</evidence>
<keyword evidence="5" id="KW-1003">Cell membrane</keyword>
<keyword evidence="6" id="KW-0997">Cell inner membrane</keyword>
<evidence type="ECO:0000256" key="10">
    <source>
        <dbReference type="ARBA" id="ARBA00030750"/>
    </source>
</evidence>
<dbReference type="RefSeq" id="WP_050119649.1">
    <property type="nucleotide sequence ID" value="NZ_CAWMAB010000009.1"/>
</dbReference>
<dbReference type="InterPro" id="IPR003004">
    <property type="entry name" value="GspF/PilC"/>
</dbReference>
<evidence type="ECO:0000256" key="2">
    <source>
        <dbReference type="ARBA" id="ARBA00004429"/>
    </source>
</evidence>
<gene>
    <name evidence="14" type="primary">outF</name>
    <name evidence="14" type="ORF">ERS008491_02486</name>
</gene>
<accession>A0A0T9LEY1</accession>
<organism evidence="14 15">
    <name type="scientific">Yersinia kristensenii</name>
    <dbReference type="NCBI Taxonomy" id="28152"/>
    <lineage>
        <taxon>Bacteria</taxon>
        <taxon>Pseudomonadati</taxon>
        <taxon>Pseudomonadota</taxon>
        <taxon>Gammaproteobacteria</taxon>
        <taxon>Enterobacterales</taxon>
        <taxon>Yersiniaceae</taxon>
        <taxon>Yersinia</taxon>
    </lineage>
</organism>
<evidence type="ECO:0000256" key="9">
    <source>
        <dbReference type="ARBA" id="ARBA00023136"/>
    </source>
</evidence>
<evidence type="ECO:0000256" key="5">
    <source>
        <dbReference type="ARBA" id="ARBA00022475"/>
    </source>
</evidence>
<keyword evidence="9 12" id="KW-0472">Membrane</keyword>
<dbReference type="PRINTS" id="PR00812">
    <property type="entry name" value="BCTERIALGSPF"/>
</dbReference>
<proteinExistence type="inferred from homology"/>
<dbReference type="AlphaFoldDB" id="A0A0T9LEY1"/>
<reference evidence="14 15" key="1">
    <citation type="submission" date="2015-03" db="EMBL/GenBank/DDBJ databases">
        <authorList>
            <person name="Murphy D."/>
        </authorList>
    </citation>
    <scope>NUCLEOTIDE SEQUENCE [LARGE SCALE GENOMIC DNA]</scope>
    <source>
        <strain evidence="14 15">FCF326</strain>
    </source>
</reference>
<feature type="transmembrane region" description="Helical" evidence="12">
    <location>
        <begin position="366"/>
        <end position="391"/>
    </location>
</feature>
<feature type="transmembrane region" description="Helical" evidence="12">
    <location>
        <begin position="168"/>
        <end position="194"/>
    </location>
</feature>
<dbReference type="InterPro" id="IPR001992">
    <property type="entry name" value="T2SS_GspF/T4SS_PilC_CS"/>
</dbReference>
<dbReference type="GO" id="GO:0005886">
    <property type="term" value="C:plasma membrane"/>
    <property type="evidence" value="ECO:0007669"/>
    <property type="project" value="UniProtKB-SubCell"/>
</dbReference>
<evidence type="ECO:0000256" key="6">
    <source>
        <dbReference type="ARBA" id="ARBA00022519"/>
    </source>
</evidence>
<dbReference type="InterPro" id="IPR018076">
    <property type="entry name" value="T2SS_GspF_dom"/>
</dbReference>
<evidence type="ECO:0000256" key="12">
    <source>
        <dbReference type="SAM" id="Phobius"/>
    </source>
</evidence>
<comment type="function">
    <text evidence="1">Component of the type II secretion system inner membrane complex required for the energy-dependent secretion of extracellular factors such as proteases and toxins from the periplasm.</text>
</comment>
<keyword evidence="4 11" id="KW-0813">Transport</keyword>
<feature type="domain" description="Type II secretion system protein GspF" evidence="13">
    <location>
        <begin position="271"/>
        <end position="392"/>
    </location>
</feature>
<dbReference type="FunFam" id="1.20.81.30:FF:000001">
    <property type="entry name" value="Type II secretion system protein F"/>
    <property type="match status" value="1"/>
</dbReference>
<keyword evidence="7 11" id="KW-0812">Transmembrane</keyword>
<evidence type="ECO:0000313" key="15">
    <source>
        <dbReference type="Proteomes" id="UP000045824"/>
    </source>
</evidence>
<keyword evidence="8 12" id="KW-1133">Transmembrane helix</keyword>
<dbReference type="GO" id="GO:0015628">
    <property type="term" value="P:protein secretion by the type II secretion system"/>
    <property type="evidence" value="ECO:0007669"/>
    <property type="project" value="TreeGrafter"/>
</dbReference>
<evidence type="ECO:0000256" key="1">
    <source>
        <dbReference type="ARBA" id="ARBA00002684"/>
    </source>
</evidence>
<dbReference type="Proteomes" id="UP000045824">
    <property type="component" value="Unassembled WGS sequence"/>
</dbReference>
<name>A0A0T9LEY1_YERKR</name>
<evidence type="ECO:0000259" key="13">
    <source>
        <dbReference type="Pfam" id="PF00482"/>
    </source>
</evidence>
<feature type="domain" description="Type II secretion system protein GspF" evidence="13">
    <location>
        <begin position="69"/>
        <end position="191"/>
    </location>
</feature>
<comment type="similarity">
    <text evidence="3 11">Belongs to the GSP F family.</text>
</comment>
<evidence type="ECO:0000256" key="3">
    <source>
        <dbReference type="ARBA" id="ARBA00005745"/>
    </source>
</evidence>
<dbReference type="PANTHER" id="PTHR30012">
    <property type="entry name" value="GENERAL SECRETION PATHWAY PROTEIN"/>
    <property type="match status" value="1"/>
</dbReference>
<dbReference type="PROSITE" id="PS00874">
    <property type="entry name" value="T2SP_F"/>
    <property type="match status" value="1"/>
</dbReference>
<evidence type="ECO:0000256" key="11">
    <source>
        <dbReference type="RuleBase" id="RU003923"/>
    </source>
</evidence>
<feature type="transmembrane region" description="Helical" evidence="12">
    <location>
        <begin position="222"/>
        <end position="240"/>
    </location>
</feature>
<dbReference type="Pfam" id="PF00482">
    <property type="entry name" value="T2SSF"/>
    <property type="match status" value="2"/>
</dbReference>
<dbReference type="Gene3D" id="1.20.81.30">
    <property type="entry name" value="Type II secretion system (T2SS), domain F"/>
    <property type="match status" value="2"/>
</dbReference>
<dbReference type="InterPro" id="IPR042094">
    <property type="entry name" value="T2SS_GspF_sf"/>
</dbReference>
<sequence>MPIFNYSAINNKGIKIKGSIAAENILSARHVIYQKKLVLLNIKPKHENLFLRWANSIKKINNMDLVLITRQMSILVNASIPLDETLDIIEKQGAKNNVNSVIHEIRKKILEGHSFSDSLSQFPVVFNSLYRSMIAAGELSGHLGLVLSKLADHIEQAYKVRNKIIQALVYPVILILISIGVIIILLSVIIPNIIEQFISYDKVLPLSTRVLMVTSHWVEDNILFIAMILIVFFVGGYGLLKIIKIKIIFEYYYLRIPVLGRAIFILNISRYLRMMTILNSNGVSLIKTMEISSSVVTNLYIKQGLEHAAKLVREGGSLSSSLAHSNGFSPMILHMIVSGERSGTLDIILEKITDIQEQELIDKINIFVILIEPTIMIFMAIFVFFIVLAIFQPILEMNSLIL</sequence>
<dbReference type="EMBL" id="CPYI01000009">
    <property type="protein sequence ID" value="CNE87427.1"/>
    <property type="molecule type" value="Genomic_DNA"/>
</dbReference>
<evidence type="ECO:0000256" key="4">
    <source>
        <dbReference type="ARBA" id="ARBA00022448"/>
    </source>
</evidence>